<dbReference type="InterPro" id="IPR006212">
    <property type="entry name" value="Furin_repeat"/>
</dbReference>
<accession>A0A1I8NJ93</accession>
<organism evidence="2">
    <name type="scientific">Musca domestica</name>
    <name type="common">House fly</name>
    <dbReference type="NCBI Taxonomy" id="7370"/>
    <lineage>
        <taxon>Eukaryota</taxon>
        <taxon>Metazoa</taxon>
        <taxon>Ecdysozoa</taxon>
        <taxon>Arthropoda</taxon>
        <taxon>Hexapoda</taxon>
        <taxon>Insecta</taxon>
        <taxon>Pterygota</taxon>
        <taxon>Neoptera</taxon>
        <taxon>Endopterygota</taxon>
        <taxon>Diptera</taxon>
        <taxon>Brachycera</taxon>
        <taxon>Muscomorpha</taxon>
        <taxon>Muscoidea</taxon>
        <taxon>Muscidae</taxon>
        <taxon>Musca</taxon>
    </lineage>
</organism>
<dbReference type="VEuPathDB" id="VectorBase:MDOMA2_017650"/>
<protein>
    <submittedName>
        <fullName evidence="2">Uncharacterized protein</fullName>
    </submittedName>
</protein>
<evidence type="ECO:0000313" key="2">
    <source>
        <dbReference type="EnsemblMetazoa" id="MDOA016062-PA"/>
    </source>
</evidence>
<keyword evidence="1" id="KW-1133">Transmembrane helix</keyword>
<evidence type="ECO:0000256" key="1">
    <source>
        <dbReference type="SAM" id="Phobius"/>
    </source>
</evidence>
<feature type="transmembrane region" description="Helical" evidence="1">
    <location>
        <begin position="232"/>
        <end position="258"/>
    </location>
</feature>
<keyword evidence="1" id="KW-0472">Membrane</keyword>
<dbReference type="VEuPathDB" id="VectorBase:MDOA016062"/>
<gene>
    <name evidence="2" type="primary">105261998</name>
</gene>
<proteinExistence type="predicted"/>
<name>A0A1I8NJ93_MUSDO</name>
<dbReference type="AlphaFoldDB" id="A0A1I8NJ93"/>
<dbReference type="STRING" id="7370.A0A1I8NJ93"/>
<dbReference type="OrthoDB" id="7323052at2759"/>
<keyword evidence="1" id="KW-0812">Transmembrane</keyword>
<dbReference type="EnsemblMetazoa" id="MDOA016062-RA">
    <property type="protein sequence ID" value="MDOA016062-PA"/>
    <property type="gene ID" value="MDOA016062"/>
</dbReference>
<sequence length="317" mass="35553">MATLNTFNITNYNQPTEPITKGDLHSHPCHHRLHHHGPQCHHYHSQNCRDSNVLLDQDGLLLLKIGRIFICGFPWKLAFLLILSSACLKLSNGASLHHKEYRSAGLFALNNFTDLYDSAASSTSVSSSIKTMDLTSVEQNDVNVPDYDAPPSPSHTATRNLQLDTKQNTGCPLTTSSHCLKCNREGCIKCTFYLVTDTRQCVERCPSGYVDQWSAHTEFMGRVCVPIGYSGALMAALAGMFGGFLVCLSILAVAVMLVKRRRRRKAIKQKLINENTMDRSDFLRQLNDMRPNAEYFLAMLNDTRRQIRKLYLAGDVA</sequence>
<reference evidence="2" key="1">
    <citation type="submission" date="2020-05" db="UniProtKB">
        <authorList>
            <consortium name="EnsemblMetazoa"/>
        </authorList>
    </citation>
    <scope>IDENTIFICATION</scope>
    <source>
        <strain evidence="2">Aabys</strain>
    </source>
</reference>
<dbReference type="CDD" id="cd00064">
    <property type="entry name" value="FU"/>
    <property type="match status" value="1"/>
</dbReference>